<reference evidence="1" key="1">
    <citation type="journal article" date="2014" name="Int. J. Syst. Evol. Microbiol.">
        <title>Complete genome sequence of Corynebacterium casei LMG S-19264T (=DSM 44701T), isolated from a smear-ripened cheese.</title>
        <authorList>
            <consortium name="US DOE Joint Genome Institute (JGI-PGF)"/>
            <person name="Walter F."/>
            <person name="Albersmeier A."/>
            <person name="Kalinowski J."/>
            <person name="Ruckert C."/>
        </authorList>
    </citation>
    <scope>NUCLEOTIDE SEQUENCE</scope>
    <source>
        <strain evidence="1">CGMCC 4.5737</strain>
    </source>
</reference>
<proteinExistence type="predicted"/>
<accession>A0A8J3C9E9</accession>
<reference evidence="1" key="2">
    <citation type="submission" date="2020-09" db="EMBL/GenBank/DDBJ databases">
        <authorList>
            <person name="Sun Q."/>
            <person name="Zhou Y."/>
        </authorList>
    </citation>
    <scope>NUCLEOTIDE SEQUENCE</scope>
    <source>
        <strain evidence="1">CGMCC 4.5737</strain>
    </source>
</reference>
<keyword evidence="2" id="KW-1185">Reference proteome</keyword>
<dbReference type="AlphaFoldDB" id="A0A8J3C9E9"/>
<dbReference type="EMBL" id="BMMK01000015">
    <property type="protein sequence ID" value="GGM59921.1"/>
    <property type="molecule type" value="Genomic_DNA"/>
</dbReference>
<sequence length="111" mass="13378">MPNWDDWHRVEFFRVLRGRRLLWYTQRINDHGFYLWRRRNHDPVAEYTKAVADEWFEREGRPAGERWAIRVSRLDDGQSATPLCEIEITTCGDGRPATRLVRCLRMSRSSR</sequence>
<dbReference type="RefSeq" id="WP_189058751.1">
    <property type="nucleotide sequence ID" value="NZ_BMMK01000015.1"/>
</dbReference>
<gene>
    <name evidence="1" type="ORF">GCM10012275_33800</name>
</gene>
<evidence type="ECO:0000313" key="2">
    <source>
        <dbReference type="Proteomes" id="UP000637578"/>
    </source>
</evidence>
<protein>
    <submittedName>
        <fullName evidence="1">Uncharacterized protein</fullName>
    </submittedName>
</protein>
<comment type="caution">
    <text evidence="1">The sequence shown here is derived from an EMBL/GenBank/DDBJ whole genome shotgun (WGS) entry which is preliminary data.</text>
</comment>
<evidence type="ECO:0000313" key="1">
    <source>
        <dbReference type="EMBL" id="GGM59921.1"/>
    </source>
</evidence>
<name>A0A8J3C9E9_9PSEU</name>
<organism evidence="1 2">
    <name type="scientific">Longimycelium tulufanense</name>
    <dbReference type="NCBI Taxonomy" id="907463"/>
    <lineage>
        <taxon>Bacteria</taxon>
        <taxon>Bacillati</taxon>
        <taxon>Actinomycetota</taxon>
        <taxon>Actinomycetes</taxon>
        <taxon>Pseudonocardiales</taxon>
        <taxon>Pseudonocardiaceae</taxon>
        <taxon>Longimycelium</taxon>
    </lineage>
</organism>
<dbReference type="Proteomes" id="UP000637578">
    <property type="component" value="Unassembled WGS sequence"/>
</dbReference>